<dbReference type="RefSeq" id="WP_342454192.1">
    <property type="nucleotide sequence ID" value="NZ_JAGGJP010000012.1"/>
</dbReference>
<keyword evidence="2" id="KW-1185">Reference proteome</keyword>
<dbReference type="EMBL" id="JBHSNA010000012">
    <property type="protein sequence ID" value="MFC5567223.1"/>
    <property type="molecule type" value="Genomic_DNA"/>
</dbReference>
<accession>A0ABW0SE02</accession>
<evidence type="ECO:0000313" key="2">
    <source>
        <dbReference type="Proteomes" id="UP001596056"/>
    </source>
</evidence>
<comment type="caution">
    <text evidence="1">The sequence shown here is derived from an EMBL/GenBank/DDBJ whole genome shotgun (WGS) entry which is preliminary data.</text>
</comment>
<proteinExistence type="predicted"/>
<gene>
    <name evidence="1" type="ORF">ACFPOC_12485</name>
</gene>
<name>A0ABW0SE02_9RHOB</name>
<dbReference type="SUPFAM" id="SSF103025">
    <property type="entry name" value="Folate-binding domain"/>
    <property type="match status" value="1"/>
</dbReference>
<evidence type="ECO:0000313" key="1">
    <source>
        <dbReference type="EMBL" id="MFC5567223.1"/>
    </source>
</evidence>
<dbReference type="Proteomes" id="UP001596056">
    <property type="component" value="Unassembled WGS sequence"/>
</dbReference>
<protein>
    <submittedName>
        <fullName evidence="1">Sarcosine oxidase subunit gamma</fullName>
    </submittedName>
</protein>
<dbReference type="Gene3D" id="3.30.1360.120">
    <property type="entry name" value="Probable tRNA modification gtpase trme, domain 1"/>
    <property type="match status" value="1"/>
</dbReference>
<organism evidence="1 2">
    <name type="scientific">Rubellimicrobium aerolatum</name>
    <dbReference type="NCBI Taxonomy" id="490979"/>
    <lineage>
        <taxon>Bacteria</taxon>
        <taxon>Pseudomonadati</taxon>
        <taxon>Pseudomonadota</taxon>
        <taxon>Alphaproteobacteria</taxon>
        <taxon>Rhodobacterales</taxon>
        <taxon>Roseobacteraceae</taxon>
        <taxon>Rubellimicrobium</taxon>
    </lineage>
</organism>
<reference evidence="2" key="1">
    <citation type="journal article" date="2019" name="Int. J. Syst. Evol. Microbiol.">
        <title>The Global Catalogue of Microorganisms (GCM) 10K type strain sequencing project: providing services to taxonomists for standard genome sequencing and annotation.</title>
        <authorList>
            <consortium name="The Broad Institute Genomics Platform"/>
            <consortium name="The Broad Institute Genome Sequencing Center for Infectious Disease"/>
            <person name="Wu L."/>
            <person name="Ma J."/>
        </authorList>
    </citation>
    <scope>NUCLEOTIDE SEQUENCE [LARGE SCALE GENOMIC DNA]</scope>
    <source>
        <strain evidence="2">KACC 11588</strain>
    </source>
</reference>
<dbReference type="InterPro" id="IPR027266">
    <property type="entry name" value="TrmE/GcvT-like"/>
</dbReference>
<sequence>MASHRLKPLSALGREFLAVESIGPVTVAEVMDVALASLAARRGQEAVVGAAAAQAGIPLPPPGRAEVGAVCGAFWVSPEMWFLEAPFATHEDVVAHLRPVFGEAASITEQTDAWARLNVTGPLGPLFERLCNLDLGRFEPGSATRTVIEHVGCYAIRRAPERMTVLGPRSMAGSLHHALTVAARSVA</sequence>